<keyword evidence="1" id="KW-0472">Membrane</keyword>
<name>A0ABT3THW5_9GAMM</name>
<dbReference type="RefSeq" id="WP_279245883.1">
    <property type="nucleotide sequence ID" value="NZ_SHNN01000002.1"/>
</dbReference>
<dbReference type="EMBL" id="SHNN01000002">
    <property type="protein sequence ID" value="MCX2981888.1"/>
    <property type="molecule type" value="Genomic_DNA"/>
</dbReference>
<feature type="transmembrane region" description="Helical" evidence="1">
    <location>
        <begin position="136"/>
        <end position="159"/>
    </location>
</feature>
<evidence type="ECO:0000256" key="1">
    <source>
        <dbReference type="SAM" id="Phobius"/>
    </source>
</evidence>
<sequence length="178" mass="19294">METLDILILGVEASIALAGFAGIIATFQFSGDKETRRGDAVGLTMILQFSLLTSLICSIAILLYSFNIKETTLWAICSAISAGLQAWGSLAVQKSMRGVGRTKSLVRLTLILQSPSSVLILINVMNASDIYFHREAGPIIASIIYTLCIAGFMFSRLLLLPVWRNVRIQEAAKRAAAN</sequence>
<reference evidence="2" key="1">
    <citation type="submission" date="2019-02" db="EMBL/GenBank/DDBJ databases">
        <authorList>
            <person name="Li S.-H."/>
        </authorList>
    </citation>
    <scope>NUCLEOTIDE SEQUENCE</scope>
    <source>
        <strain evidence="2">IMCC14734</strain>
    </source>
</reference>
<keyword evidence="3" id="KW-1185">Reference proteome</keyword>
<accession>A0ABT3THW5</accession>
<protein>
    <submittedName>
        <fullName evidence="2">Uncharacterized protein</fullName>
    </submittedName>
</protein>
<dbReference type="Proteomes" id="UP001143362">
    <property type="component" value="Unassembled WGS sequence"/>
</dbReference>
<feature type="transmembrane region" description="Helical" evidence="1">
    <location>
        <begin position="104"/>
        <end position="124"/>
    </location>
</feature>
<keyword evidence="1" id="KW-1133">Transmembrane helix</keyword>
<gene>
    <name evidence="2" type="ORF">EYC98_13580</name>
</gene>
<feature type="transmembrane region" description="Helical" evidence="1">
    <location>
        <begin position="6"/>
        <end position="29"/>
    </location>
</feature>
<comment type="caution">
    <text evidence="2">The sequence shown here is derived from an EMBL/GenBank/DDBJ whole genome shotgun (WGS) entry which is preliminary data.</text>
</comment>
<keyword evidence="1" id="KW-0812">Transmembrane</keyword>
<evidence type="ECO:0000313" key="2">
    <source>
        <dbReference type="EMBL" id="MCX2981888.1"/>
    </source>
</evidence>
<evidence type="ECO:0000313" key="3">
    <source>
        <dbReference type="Proteomes" id="UP001143362"/>
    </source>
</evidence>
<feature type="transmembrane region" description="Helical" evidence="1">
    <location>
        <begin position="41"/>
        <end position="66"/>
    </location>
</feature>
<proteinExistence type="predicted"/>
<organism evidence="2 3">
    <name type="scientific">Candidatus Litorirhabdus singularis</name>
    <dbReference type="NCBI Taxonomy" id="2518993"/>
    <lineage>
        <taxon>Bacteria</taxon>
        <taxon>Pseudomonadati</taxon>
        <taxon>Pseudomonadota</taxon>
        <taxon>Gammaproteobacteria</taxon>
        <taxon>Cellvibrionales</taxon>
        <taxon>Halieaceae</taxon>
        <taxon>Candidatus Litorirhabdus</taxon>
    </lineage>
</organism>